<organism evidence="1 2">
    <name type="scientific">Caerostris extrusa</name>
    <name type="common">Bark spider</name>
    <name type="synonym">Caerostris bankana</name>
    <dbReference type="NCBI Taxonomy" id="172846"/>
    <lineage>
        <taxon>Eukaryota</taxon>
        <taxon>Metazoa</taxon>
        <taxon>Ecdysozoa</taxon>
        <taxon>Arthropoda</taxon>
        <taxon>Chelicerata</taxon>
        <taxon>Arachnida</taxon>
        <taxon>Araneae</taxon>
        <taxon>Araneomorphae</taxon>
        <taxon>Entelegynae</taxon>
        <taxon>Araneoidea</taxon>
        <taxon>Araneidae</taxon>
        <taxon>Caerostris</taxon>
    </lineage>
</organism>
<keyword evidence="2" id="KW-1185">Reference proteome</keyword>
<sequence length="170" mass="19814">MIQLEDISHPPPFFKKKLRCQKNLARVIRLLDATIIEHVSLPEHRNLENFNCLNYHRKTILFVDLLAFDCFSETELVAESSPLKCRRELLSLPEIRMGCVLRNSRGESKKLDGCCRQGRAFMQTSFIPNGKFPEKFVMPRLNYRQPVRGRAKHASCHSKERFGPSVEMWP</sequence>
<evidence type="ECO:0000313" key="1">
    <source>
        <dbReference type="EMBL" id="GIY88925.1"/>
    </source>
</evidence>
<protein>
    <submittedName>
        <fullName evidence="1">Uncharacterized protein</fullName>
    </submittedName>
</protein>
<dbReference type="EMBL" id="BPLR01017125">
    <property type="protein sequence ID" value="GIY88925.1"/>
    <property type="molecule type" value="Genomic_DNA"/>
</dbReference>
<accession>A0AAV4X420</accession>
<comment type="caution">
    <text evidence="1">The sequence shown here is derived from an EMBL/GenBank/DDBJ whole genome shotgun (WGS) entry which is preliminary data.</text>
</comment>
<proteinExistence type="predicted"/>
<gene>
    <name evidence="1" type="ORF">CEXT_614171</name>
</gene>
<dbReference type="AlphaFoldDB" id="A0AAV4X420"/>
<evidence type="ECO:0000313" key="2">
    <source>
        <dbReference type="Proteomes" id="UP001054945"/>
    </source>
</evidence>
<dbReference type="Proteomes" id="UP001054945">
    <property type="component" value="Unassembled WGS sequence"/>
</dbReference>
<name>A0AAV4X420_CAEEX</name>
<reference evidence="1 2" key="1">
    <citation type="submission" date="2021-06" db="EMBL/GenBank/DDBJ databases">
        <title>Caerostris extrusa draft genome.</title>
        <authorList>
            <person name="Kono N."/>
            <person name="Arakawa K."/>
        </authorList>
    </citation>
    <scope>NUCLEOTIDE SEQUENCE [LARGE SCALE GENOMIC DNA]</scope>
</reference>